<keyword evidence="3" id="KW-1185">Reference proteome</keyword>
<dbReference type="OrthoDB" id="6357136at2759"/>
<dbReference type="Proteomes" id="UP000799537">
    <property type="component" value="Unassembled WGS sequence"/>
</dbReference>
<dbReference type="GeneID" id="54571190"/>
<feature type="region of interest" description="Disordered" evidence="1">
    <location>
        <begin position="1"/>
        <end position="22"/>
    </location>
</feature>
<evidence type="ECO:0000313" key="3">
    <source>
        <dbReference type="Proteomes" id="UP000799537"/>
    </source>
</evidence>
<accession>A0A6A6CAT8</accession>
<dbReference type="EMBL" id="ML993609">
    <property type="protein sequence ID" value="KAF2163348.1"/>
    <property type="molecule type" value="Genomic_DNA"/>
</dbReference>
<dbReference type="InterPro" id="IPR032063">
    <property type="entry name" value="MavL-like"/>
</dbReference>
<organism evidence="2 3">
    <name type="scientific">Zasmidium cellare ATCC 36951</name>
    <dbReference type="NCBI Taxonomy" id="1080233"/>
    <lineage>
        <taxon>Eukaryota</taxon>
        <taxon>Fungi</taxon>
        <taxon>Dikarya</taxon>
        <taxon>Ascomycota</taxon>
        <taxon>Pezizomycotina</taxon>
        <taxon>Dothideomycetes</taxon>
        <taxon>Dothideomycetidae</taxon>
        <taxon>Mycosphaerellales</taxon>
        <taxon>Mycosphaerellaceae</taxon>
        <taxon>Zasmidium</taxon>
    </lineage>
</organism>
<name>A0A6A6CAT8_ZASCE</name>
<evidence type="ECO:0000313" key="2">
    <source>
        <dbReference type="EMBL" id="KAF2163348.1"/>
    </source>
</evidence>
<dbReference type="RefSeq" id="XP_033664237.1">
    <property type="nucleotide sequence ID" value="XM_033817918.1"/>
</dbReference>
<proteinExistence type="predicted"/>
<sequence length="399" mass="44001">MSQPNTAPSSDNPLSFLTPQNLTVQPPIKTNSIKNFNPATIASDAASTNIVIHPRFPKLATTFLNHKRLKGSPAEKALYTPAFTWQDLTSRLITARPLVFMGSHDYTMLRDGRRIPDPRTQWDRNGTAREGENEDLRLENYLSYDEILLSSLIGVSGRSFFINDGARNNCGRPGKEGTFESRGVIVGLVGARFERMGRMDSILMLPPSKETVQDGEVTAMVLKIFGVERDSRVLEGKKGFDVGVYRARMRITAEILLAEAGRFVGLGLGVWEHDDCQAEEYVRAFGEAIGQVDVSKISTIEFAWIAVSRERQEEIGLVAKKKGIRVLFSKRNPAAKLEGDGELLVLSYAWDGNSFPGNEYWSGSLMDSGDPAAACMSTIGELHNPLVNPYTKRIVVAGS</sequence>
<protein>
    <submittedName>
        <fullName evidence="2">Uncharacterized protein</fullName>
    </submittedName>
</protein>
<reference evidence="2" key="1">
    <citation type="journal article" date="2020" name="Stud. Mycol.">
        <title>101 Dothideomycetes genomes: a test case for predicting lifestyles and emergence of pathogens.</title>
        <authorList>
            <person name="Haridas S."/>
            <person name="Albert R."/>
            <person name="Binder M."/>
            <person name="Bloem J."/>
            <person name="Labutti K."/>
            <person name="Salamov A."/>
            <person name="Andreopoulos B."/>
            <person name="Baker S."/>
            <person name="Barry K."/>
            <person name="Bills G."/>
            <person name="Bluhm B."/>
            <person name="Cannon C."/>
            <person name="Castanera R."/>
            <person name="Culley D."/>
            <person name="Daum C."/>
            <person name="Ezra D."/>
            <person name="Gonzalez J."/>
            <person name="Henrissat B."/>
            <person name="Kuo A."/>
            <person name="Liang C."/>
            <person name="Lipzen A."/>
            <person name="Lutzoni F."/>
            <person name="Magnuson J."/>
            <person name="Mondo S."/>
            <person name="Nolan M."/>
            <person name="Ohm R."/>
            <person name="Pangilinan J."/>
            <person name="Park H.-J."/>
            <person name="Ramirez L."/>
            <person name="Alfaro M."/>
            <person name="Sun H."/>
            <person name="Tritt A."/>
            <person name="Yoshinaga Y."/>
            <person name="Zwiers L.-H."/>
            <person name="Turgeon B."/>
            <person name="Goodwin S."/>
            <person name="Spatafora J."/>
            <person name="Crous P."/>
            <person name="Grigoriev I."/>
        </authorList>
    </citation>
    <scope>NUCLEOTIDE SEQUENCE</scope>
    <source>
        <strain evidence="2">ATCC 36951</strain>
    </source>
</reference>
<evidence type="ECO:0000256" key="1">
    <source>
        <dbReference type="SAM" id="MobiDB-lite"/>
    </source>
</evidence>
<dbReference type="Pfam" id="PF16062">
    <property type="entry name" value="MavL-like"/>
    <property type="match status" value="2"/>
</dbReference>
<gene>
    <name evidence="2" type="ORF">M409DRAFT_68623</name>
</gene>
<dbReference type="AlphaFoldDB" id="A0A6A6CAT8"/>